<evidence type="ECO:0000256" key="8">
    <source>
        <dbReference type="RuleBase" id="RU364100"/>
    </source>
</evidence>
<accession>A0AA97D952</accession>
<evidence type="ECO:0000256" key="5">
    <source>
        <dbReference type="ARBA" id="ARBA00023124"/>
    </source>
</evidence>
<dbReference type="EMBL" id="CP135996">
    <property type="protein sequence ID" value="WOC32870.1"/>
    <property type="molecule type" value="Genomic_DNA"/>
</dbReference>
<dbReference type="AlphaFoldDB" id="A0AA97D952"/>
<sequence>MKNTYGWKKTAGLSRQNKIYYDRVIKMCGRYTLFDNTDSEEIRQILNILQKKQGGPIRTGEIFPTNKAPALVLENNKVQPELITWGFPSFQSKGVIINARGESLQEKKMFRTPFVAGRCVIPSTGFYEWSHDSKKQKYLFNVSATSALYMAGLYAHFDSEYRFVIVTVAANFDMQPVHNRMPLVLTHDGVSQWIRNQEQAVSLLTDTLPTLRKTAM</sequence>
<evidence type="ECO:0000256" key="3">
    <source>
        <dbReference type="ARBA" id="ARBA00022763"/>
    </source>
</evidence>
<evidence type="ECO:0000256" key="1">
    <source>
        <dbReference type="ARBA" id="ARBA00008136"/>
    </source>
</evidence>
<evidence type="ECO:0000313" key="10">
    <source>
        <dbReference type="Proteomes" id="UP001300604"/>
    </source>
</evidence>
<dbReference type="GO" id="GO:0016829">
    <property type="term" value="F:lyase activity"/>
    <property type="evidence" value="ECO:0007669"/>
    <property type="project" value="UniProtKB-KW"/>
</dbReference>
<dbReference type="GO" id="GO:0003697">
    <property type="term" value="F:single-stranded DNA binding"/>
    <property type="evidence" value="ECO:0007669"/>
    <property type="project" value="InterPro"/>
</dbReference>
<reference evidence="9 10" key="1">
    <citation type="submission" date="2024-06" db="EMBL/GenBank/DDBJ databases">
        <title>Caproicibacterium argilliputei sp. nov, a novel caproic acid producing anaerobic bacterium isolated from pit mud.</title>
        <authorList>
            <person name="Xia S."/>
        </authorList>
    </citation>
    <scope>NUCLEOTIDE SEQUENCE [LARGE SCALE GENOMIC DNA]</scope>
    <source>
        <strain evidence="9 10">ZCY20-5</strain>
    </source>
</reference>
<dbReference type="GO" id="GO:0006508">
    <property type="term" value="P:proteolysis"/>
    <property type="evidence" value="ECO:0007669"/>
    <property type="project" value="UniProtKB-KW"/>
</dbReference>
<dbReference type="GO" id="GO:0106300">
    <property type="term" value="P:protein-DNA covalent cross-linking repair"/>
    <property type="evidence" value="ECO:0007669"/>
    <property type="project" value="InterPro"/>
</dbReference>
<evidence type="ECO:0000256" key="4">
    <source>
        <dbReference type="ARBA" id="ARBA00022801"/>
    </source>
</evidence>
<evidence type="ECO:0000256" key="7">
    <source>
        <dbReference type="ARBA" id="ARBA00023239"/>
    </source>
</evidence>
<keyword evidence="10" id="KW-1185">Reference proteome</keyword>
<keyword evidence="2 8" id="KW-0645">Protease</keyword>
<keyword evidence="4 8" id="KW-0378">Hydrolase</keyword>
<keyword evidence="5" id="KW-0190">Covalent protein-DNA linkage</keyword>
<evidence type="ECO:0000256" key="2">
    <source>
        <dbReference type="ARBA" id="ARBA00022670"/>
    </source>
</evidence>
<reference evidence="10" key="3">
    <citation type="submission" date="2024-06" db="EMBL/GenBank/DDBJ databases">
        <authorList>
            <person name="Zeng C."/>
        </authorList>
    </citation>
    <scope>NUCLEOTIDE SEQUENCE [LARGE SCALE GENOMIC DNA]</scope>
    <source>
        <strain evidence="10">ZCY20-5</strain>
    </source>
</reference>
<dbReference type="Gene3D" id="3.90.1680.10">
    <property type="entry name" value="SOS response associated peptidase-like"/>
    <property type="match status" value="1"/>
</dbReference>
<keyword evidence="3" id="KW-0227">DNA damage</keyword>
<dbReference type="KEGG" id="carl:PXC00_03060"/>
<keyword evidence="6" id="KW-0238">DNA-binding</keyword>
<gene>
    <name evidence="9" type="ORF">PXC00_03060</name>
</gene>
<reference evidence="10" key="2">
    <citation type="submission" date="2024-06" db="EMBL/GenBank/DDBJ databases">
        <title>Caproicibacterium argilliputei sp. nov, a novel caproic acid producing anaerobic bacterium isolated from pit mud.</title>
        <authorList>
            <person name="Zeng C."/>
        </authorList>
    </citation>
    <scope>NUCLEOTIDE SEQUENCE [LARGE SCALE GENOMIC DNA]</scope>
    <source>
        <strain evidence="10">ZCY20-5</strain>
    </source>
</reference>
<dbReference type="GO" id="GO:0008233">
    <property type="term" value="F:peptidase activity"/>
    <property type="evidence" value="ECO:0007669"/>
    <property type="project" value="UniProtKB-KW"/>
</dbReference>
<evidence type="ECO:0000256" key="6">
    <source>
        <dbReference type="ARBA" id="ARBA00023125"/>
    </source>
</evidence>
<dbReference type="InterPro" id="IPR003738">
    <property type="entry name" value="SRAP"/>
</dbReference>
<organism evidence="9 10">
    <name type="scientific">Caproicibacterium argilliputei</name>
    <dbReference type="NCBI Taxonomy" id="3030016"/>
    <lineage>
        <taxon>Bacteria</taxon>
        <taxon>Bacillati</taxon>
        <taxon>Bacillota</taxon>
        <taxon>Clostridia</taxon>
        <taxon>Eubacteriales</taxon>
        <taxon>Oscillospiraceae</taxon>
        <taxon>Caproicibacterium</taxon>
    </lineage>
</organism>
<dbReference type="PANTHER" id="PTHR13604:SF0">
    <property type="entry name" value="ABASIC SITE PROCESSING PROTEIN HMCES"/>
    <property type="match status" value="1"/>
</dbReference>
<dbReference type="PANTHER" id="PTHR13604">
    <property type="entry name" value="DC12-RELATED"/>
    <property type="match status" value="1"/>
</dbReference>
<dbReference type="RefSeq" id="WP_275846019.1">
    <property type="nucleotide sequence ID" value="NZ_CP135996.1"/>
</dbReference>
<proteinExistence type="inferred from homology"/>
<keyword evidence="7" id="KW-0456">Lyase</keyword>
<dbReference type="EC" id="3.4.-.-" evidence="8"/>
<dbReference type="Pfam" id="PF02586">
    <property type="entry name" value="SRAP"/>
    <property type="match status" value="1"/>
</dbReference>
<dbReference type="SUPFAM" id="SSF143081">
    <property type="entry name" value="BB1717-like"/>
    <property type="match status" value="1"/>
</dbReference>
<dbReference type="InterPro" id="IPR036590">
    <property type="entry name" value="SRAP-like"/>
</dbReference>
<comment type="similarity">
    <text evidence="1 8">Belongs to the SOS response-associated peptidase family.</text>
</comment>
<name>A0AA97D952_9FIRM</name>
<evidence type="ECO:0000313" key="9">
    <source>
        <dbReference type="EMBL" id="WOC32870.1"/>
    </source>
</evidence>
<protein>
    <recommendedName>
        <fullName evidence="8">Abasic site processing protein</fullName>
        <ecNumber evidence="8">3.4.-.-</ecNumber>
    </recommendedName>
</protein>
<dbReference type="Proteomes" id="UP001300604">
    <property type="component" value="Chromosome"/>
</dbReference>